<feature type="domain" description="Release factor glutamine methyltransferase N-terminal" evidence="7">
    <location>
        <begin position="10"/>
        <end position="79"/>
    </location>
</feature>
<dbReference type="NCBIfam" id="TIGR03534">
    <property type="entry name" value="RF_mod_PrmC"/>
    <property type="match status" value="1"/>
</dbReference>
<dbReference type="InterPro" id="IPR050320">
    <property type="entry name" value="N5-glutamine_MTase"/>
</dbReference>
<dbReference type="Gene3D" id="3.40.50.150">
    <property type="entry name" value="Vaccinia Virus protein VP39"/>
    <property type="match status" value="1"/>
</dbReference>
<dbReference type="CDD" id="cd02440">
    <property type="entry name" value="AdoMet_MTases"/>
    <property type="match status" value="1"/>
</dbReference>
<dbReference type="InterPro" id="IPR040758">
    <property type="entry name" value="PrmC_N"/>
</dbReference>
<name>A0ABW3L3Z7_9BACI</name>
<feature type="binding site" evidence="5">
    <location>
        <position position="193"/>
    </location>
    <ligand>
        <name>S-adenosyl-L-methionine</name>
        <dbReference type="ChEBI" id="CHEBI:59789"/>
    </ligand>
</feature>
<proteinExistence type="inferred from homology"/>
<dbReference type="NCBIfam" id="TIGR00536">
    <property type="entry name" value="hemK_fam"/>
    <property type="match status" value="1"/>
</dbReference>
<dbReference type="InterPro" id="IPR002052">
    <property type="entry name" value="DNA_methylase_N6_adenine_CS"/>
</dbReference>
<reference evidence="9" key="1">
    <citation type="journal article" date="2019" name="Int. J. Syst. Evol. Microbiol.">
        <title>The Global Catalogue of Microorganisms (GCM) 10K type strain sequencing project: providing services to taxonomists for standard genome sequencing and annotation.</title>
        <authorList>
            <consortium name="The Broad Institute Genomics Platform"/>
            <consortium name="The Broad Institute Genome Sequencing Center for Infectious Disease"/>
            <person name="Wu L."/>
            <person name="Ma J."/>
        </authorList>
    </citation>
    <scope>NUCLEOTIDE SEQUENCE [LARGE SCALE GENOMIC DNA]</scope>
    <source>
        <strain evidence="9">CCUG 56607</strain>
    </source>
</reference>
<comment type="catalytic activity">
    <reaction evidence="4 5">
        <text>L-glutaminyl-[peptide chain release factor] + S-adenosyl-L-methionine = N(5)-methyl-L-glutaminyl-[peptide chain release factor] + S-adenosyl-L-homocysteine + H(+)</text>
        <dbReference type="Rhea" id="RHEA:42896"/>
        <dbReference type="Rhea" id="RHEA-COMP:10271"/>
        <dbReference type="Rhea" id="RHEA-COMP:10272"/>
        <dbReference type="ChEBI" id="CHEBI:15378"/>
        <dbReference type="ChEBI" id="CHEBI:30011"/>
        <dbReference type="ChEBI" id="CHEBI:57856"/>
        <dbReference type="ChEBI" id="CHEBI:59789"/>
        <dbReference type="ChEBI" id="CHEBI:61891"/>
        <dbReference type="EC" id="2.1.1.297"/>
    </reaction>
</comment>
<feature type="binding site" evidence="5">
    <location>
        <position position="176"/>
    </location>
    <ligand>
        <name>S-adenosyl-L-methionine</name>
        <dbReference type="ChEBI" id="CHEBI:59789"/>
    </ligand>
</feature>
<comment type="similarity">
    <text evidence="5">Belongs to the protein N5-glutamine methyltransferase family. PrmC subfamily.</text>
</comment>
<feature type="binding site" evidence="5">
    <location>
        <position position="149"/>
    </location>
    <ligand>
        <name>S-adenosyl-L-methionine</name>
        <dbReference type="ChEBI" id="CHEBI:59789"/>
    </ligand>
</feature>
<dbReference type="GO" id="GO:0102559">
    <property type="term" value="F:peptide chain release factor N(5)-glutamine methyltransferase activity"/>
    <property type="evidence" value="ECO:0007669"/>
    <property type="project" value="UniProtKB-EC"/>
</dbReference>
<dbReference type="Gene3D" id="1.10.8.10">
    <property type="entry name" value="DNA helicase RuvA subunit, C-terminal domain"/>
    <property type="match status" value="1"/>
</dbReference>
<protein>
    <recommendedName>
        <fullName evidence="5">Release factor glutamine methyltransferase</fullName>
        <shortName evidence="5">RF MTase</shortName>
        <ecNumber evidence="5">2.1.1.297</ecNumber>
    </recommendedName>
    <alternativeName>
        <fullName evidence="5">N5-glutamine methyltransferase PrmC</fullName>
    </alternativeName>
    <alternativeName>
        <fullName evidence="5">Protein-(glutamine-N5) MTase PrmC</fullName>
    </alternativeName>
    <alternativeName>
        <fullName evidence="5">Protein-glutamine N-methyltransferase PrmC</fullName>
    </alternativeName>
</protein>
<comment type="function">
    <text evidence="5">Methylates the class 1 translation termination release factors RF1/PrfA and RF2/PrfB on the glutamine residue of the universally conserved GGQ motif.</text>
</comment>
<evidence type="ECO:0000256" key="4">
    <source>
        <dbReference type="ARBA" id="ARBA00048391"/>
    </source>
</evidence>
<feature type="binding site" evidence="5">
    <location>
        <begin position="193"/>
        <end position="196"/>
    </location>
    <ligand>
        <name>substrate</name>
    </ligand>
</feature>
<evidence type="ECO:0000256" key="3">
    <source>
        <dbReference type="ARBA" id="ARBA00022691"/>
    </source>
</evidence>
<dbReference type="InterPro" id="IPR029063">
    <property type="entry name" value="SAM-dependent_MTases_sf"/>
</dbReference>
<dbReference type="RefSeq" id="WP_386062496.1">
    <property type="nucleotide sequence ID" value="NZ_JBHTKL010000005.1"/>
</dbReference>
<feature type="binding site" evidence="5">
    <location>
        <begin position="126"/>
        <end position="130"/>
    </location>
    <ligand>
        <name>S-adenosyl-L-methionine</name>
        <dbReference type="ChEBI" id="CHEBI:59789"/>
    </ligand>
</feature>
<organism evidence="8 9">
    <name type="scientific">Thalassobacillus hwangdonensis</name>
    <dbReference type="NCBI Taxonomy" id="546108"/>
    <lineage>
        <taxon>Bacteria</taxon>
        <taxon>Bacillati</taxon>
        <taxon>Bacillota</taxon>
        <taxon>Bacilli</taxon>
        <taxon>Bacillales</taxon>
        <taxon>Bacillaceae</taxon>
        <taxon>Thalassobacillus</taxon>
    </lineage>
</organism>
<keyword evidence="1 5" id="KW-0489">Methyltransferase</keyword>
<keyword evidence="9" id="KW-1185">Reference proteome</keyword>
<comment type="caution">
    <text evidence="8">The sequence shown here is derived from an EMBL/GenBank/DDBJ whole genome shotgun (WGS) entry which is preliminary data.</text>
</comment>
<dbReference type="EC" id="2.1.1.297" evidence="5"/>
<keyword evidence="3 5" id="KW-0949">S-adenosyl-L-methionine</keyword>
<dbReference type="SUPFAM" id="SSF53335">
    <property type="entry name" value="S-adenosyl-L-methionine-dependent methyltransferases"/>
    <property type="match status" value="1"/>
</dbReference>
<evidence type="ECO:0000259" key="7">
    <source>
        <dbReference type="Pfam" id="PF17827"/>
    </source>
</evidence>
<dbReference type="Pfam" id="PF17827">
    <property type="entry name" value="PrmC_N"/>
    <property type="match status" value="1"/>
</dbReference>
<dbReference type="InterPro" id="IPR007848">
    <property type="entry name" value="Small_mtfrase_dom"/>
</dbReference>
<dbReference type="EMBL" id="JBHTKL010000005">
    <property type="protein sequence ID" value="MFD1020076.1"/>
    <property type="molecule type" value="Genomic_DNA"/>
</dbReference>
<dbReference type="GO" id="GO:0032259">
    <property type="term" value="P:methylation"/>
    <property type="evidence" value="ECO:0007669"/>
    <property type="project" value="UniProtKB-KW"/>
</dbReference>
<dbReference type="PANTHER" id="PTHR18895:SF74">
    <property type="entry name" value="MTRF1L RELEASE FACTOR GLUTAMINE METHYLTRANSFERASE"/>
    <property type="match status" value="1"/>
</dbReference>
<accession>A0ABW3L3Z7</accession>
<dbReference type="HAMAP" id="MF_02126">
    <property type="entry name" value="RF_methyltr_PrmC"/>
    <property type="match status" value="1"/>
</dbReference>
<dbReference type="InterPro" id="IPR019874">
    <property type="entry name" value="RF_methyltr_PrmC"/>
</dbReference>
<dbReference type="PANTHER" id="PTHR18895">
    <property type="entry name" value="HEMK METHYLTRANSFERASE"/>
    <property type="match status" value="1"/>
</dbReference>
<dbReference type="PROSITE" id="PS00092">
    <property type="entry name" value="N6_MTASE"/>
    <property type="match status" value="1"/>
</dbReference>
<gene>
    <name evidence="5 8" type="primary">prmC</name>
    <name evidence="8" type="ORF">ACFQ2J_12895</name>
</gene>
<evidence type="ECO:0000256" key="1">
    <source>
        <dbReference type="ARBA" id="ARBA00022603"/>
    </source>
</evidence>
<evidence type="ECO:0000313" key="9">
    <source>
        <dbReference type="Proteomes" id="UP001596990"/>
    </source>
</evidence>
<dbReference type="Proteomes" id="UP001596990">
    <property type="component" value="Unassembled WGS sequence"/>
</dbReference>
<feature type="domain" description="Methyltransferase small" evidence="6">
    <location>
        <begin position="114"/>
        <end position="201"/>
    </location>
</feature>
<evidence type="ECO:0000259" key="6">
    <source>
        <dbReference type="Pfam" id="PF05175"/>
    </source>
</evidence>
<dbReference type="InterPro" id="IPR004556">
    <property type="entry name" value="HemK-like"/>
</dbReference>
<dbReference type="Pfam" id="PF05175">
    <property type="entry name" value="MTS"/>
    <property type="match status" value="1"/>
</dbReference>
<keyword evidence="2 5" id="KW-0808">Transferase</keyword>
<evidence type="ECO:0000313" key="8">
    <source>
        <dbReference type="EMBL" id="MFD1020076.1"/>
    </source>
</evidence>
<sequence length="289" mass="32196">MDITFKTIQEARKWASLFLQEHDREPRVADLLLEHHLNMSYTQLLAYGRDPFPEMIKEFFVADIVRHCDTGVPVQHLIGQAAFYGRSFHVNEHVLIPRPETEELVEGVLQFALDHHLKSPVIVDLGTGSGAIACSLSLDLPESNVYATDISEQALAIAEQNATQLGAKVTFKQGDFLAPLVDGLDTVDIIVSNPPYISEEEASELSETVKNFDPSLALFADEDGLAAYRKILMQIQESAYQPALIAFEIGHTQADAISILVKQITTYHPEVRKDINGKDRMIFCTPTSF</sequence>
<evidence type="ECO:0000256" key="5">
    <source>
        <dbReference type="HAMAP-Rule" id="MF_02126"/>
    </source>
</evidence>
<evidence type="ECO:0000256" key="2">
    <source>
        <dbReference type="ARBA" id="ARBA00022679"/>
    </source>
</evidence>